<reference evidence="6 7" key="1">
    <citation type="journal article" date="2014" name="Environ. Microbiol.">
        <title>Genomic signatures of obligate host dependence in the luminous bacterial symbiont of a vertebrate.</title>
        <authorList>
            <person name="Hendry T.A."/>
            <person name="de Wet J.R."/>
            <person name="Dunlap P.V."/>
        </authorList>
    </citation>
    <scope>NUCLEOTIDE SEQUENCE [LARGE SCALE GENOMIC DNA]</scope>
    <source>
        <strain evidence="6 7">Akat1</strain>
    </source>
</reference>
<feature type="transmembrane region" description="Helical" evidence="5">
    <location>
        <begin position="213"/>
        <end position="231"/>
    </location>
</feature>
<dbReference type="InterPro" id="IPR019820">
    <property type="entry name" value="Sec-indep_translocase_CS"/>
</dbReference>
<dbReference type="PATRIC" id="fig|1236703.3.peg.481"/>
<feature type="transmembrane region" description="Helical" evidence="5">
    <location>
        <begin position="68"/>
        <end position="89"/>
    </location>
</feature>
<keyword evidence="5" id="KW-0653">Protein transport</keyword>
<evidence type="ECO:0000256" key="5">
    <source>
        <dbReference type="HAMAP-Rule" id="MF_00902"/>
    </source>
</evidence>
<dbReference type="PRINTS" id="PR01840">
    <property type="entry name" value="TATCFAMILY"/>
</dbReference>
<dbReference type="GO" id="GO:0009977">
    <property type="term" value="F:proton motive force dependent protein transmembrane transporter activity"/>
    <property type="evidence" value="ECO:0007669"/>
    <property type="project" value="TreeGrafter"/>
</dbReference>
<feature type="transmembrane region" description="Helical" evidence="5">
    <location>
        <begin position="151"/>
        <end position="177"/>
    </location>
</feature>
<keyword evidence="2 5" id="KW-0812">Transmembrane</keyword>
<dbReference type="InterPro" id="IPR002033">
    <property type="entry name" value="TatC"/>
</dbReference>
<keyword evidence="5" id="KW-0813">Transport</keyword>
<comment type="function">
    <text evidence="5">Part of the twin-arginine translocation (Tat) system that transports large folded proteins containing a characteristic twin-arginine motif in their signal peptide across membranes. Together with TatB, TatC is part of a receptor directly interacting with Tat signal peptides.</text>
</comment>
<evidence type="ECO:0000313" key="6">
    <source>
        <dbReference type="EMBL" id="EPE38017.1"/>
    </source>
</evidence>
<comment type="similarity">
    <text evidence="5">Belongs to the TatC family.</text>
</comment>
<name>S3DHT6_9GAMM</name>
<dbReference type="eggNOG" id="COG0805">
    <property type="taxonomic scope" value="Bacteria"/>
</dbReference>
<dbReference type="PANTHER" id="PTHR30371:SF0">
    <property type="entry name" value="SEC-INDEPENDENT PROTEIN TRANSLOCASE PROTEIN TATC, CHLOROPLASTIC-RELATED"/>
    <property type="match status" value="1"/>
</dbReference>
<dbReference type="GO" id="GO:0065002">
    <property type="term" value="P:intracellular protein transmembrane transport"/>
    <property type="evidence" value="ECO:0007669"/>
    <property type="project" value="TreeGrafter"/>
</dbReference>
<sequence length="247" mass="28268">MTLFSHLSELRNRLLHAAISILVVFLGLVYFSNDIYEFIAAPLIERLDNDTTMIATNVTSPLLTPLKLTLVLSIFISIVPIMYQIWAFIAPSLYRHERNLIIPVVLLSTLLFYCGVAFAYFIIFPIMFTFFTQISIENVKFTIDISNYLDFVLALFLIFGVAFQIPVAITILCWTDIFKPKNLQEKRPYILVSSFVIGMLLTPPDIISQTLLAIPMYLLFEIGLLSSKFITKRLKKISSSFVYLNLK</sequence>
<evidence type="ECO:0000256" key="1">
    <source>
        <dbReference type="ARBA" id="ARBA00004141"/>
    </source>
</evidence>
<evidence type="ECO:0000256" key="2">
    <source>
        <dbReference type="ARBA" id="ARBA00022692"/>
    </source>
</evidence>
<organism evidence="6 7">
    <name type="scientific">Candidatus Photodesmus katoptron Akat1</name>
    <dbReference type="NCBI Taxonomy" id="1236703"/>
    <lineage>
        <taxon>Bacteria</taxon>
        <taxon>Pseudomonadati</taxon>
        <taxon>Pseudomonadota</taxon>
        <taxon>Gammaproteobacteria</taxon>
        <taxon>Vibrionales</taxon>
        <taxon>Vibrionaceae</taxon>
        <taxon>Candidatus Photodesmus</taxon>
    </lineage>
</organism>
<dbReference type="NCBIfam" id="TIGR00945">
    <property type="entry name" value="tatC"/>
    <property type="match status" value="1"/>
</dbReference>
<dbReference type="GO" id="GO:0033281">
    <property type="term" value="C:TAT protein transport complex"/>
    <property type="evidence" value="ECO:0007669"/>
    <property type="project" value="UniProtKB-UniRule"/>
</dbReference>
<dbReference type="HAMAP" id="MF_00902">
    <property type="entry name" value="TatC"/>
    <property type="match status" value="1"/>
</dbReference>
<evidence type="ECO:0000313" key="7">
    <source>
        <dbReference type="Proteomes" id="UP000053688"/>
    </source>
</evidence>
<keyword evidence="3 5" id="KW-1133">Transmembrane helix</keyword>
<feature type="transmembrane region" description="Helical" evidence="5">
    <location>
        <begin position="12"/>
        <end position="31"/>
    </location>
</feature>
<dbReference type="PROSITE" id="PS01218">
    <property type="entry name" value="TATC"/>
    <property type="match status" value="1"/>
</dbReference>
<feature type="transmembrane region" description="Helical" evidence="5">
    <location>
        <begin position="101"/>
        <end position="131"/>
    </location>
</feature>
<dbReference type="Pfam" id="PF00902">
    <property type="entry name" value="TatC"/>
    <property type="match status" value="1"/>
</dbReference>
<keyword evidence="5" id="KW-1003">Cell membrane</keyword>
<keyword evidence="7" id="KW-1185">Reference proteome</keyword>
<gene>
    <name evidence="5 6" type="primary">tatC</name>
    <name evidence="6" type="ORF">O1U_0480</name>
</gene>
<accession>S3DHT6</accession>
<protein>
    <recommendedName>
        <fullName evidence="5">Sec-independent protein translocase protein TatC</fullName>
    </recommendedName>
</protein>
<evidence type="ECO:0000256" key="3">
    <source>
        <dbReference type="ARBA" id="ARBA00022989"/>
    </source>
</evidence>
<dbReference type="EMBL" id="AMSD01000001">
    <property type="protein sequence ID" value="EPE38017.1"/>
    <property type="molecule type" value="Genomic_DNA"/>
</dbReference>
<dbReference type="AlphaFoldDB" id="S3DHT6"/>
<evidence type="ECO:0000256" key="4">
    <source>
        <dbReference type="ARBA" id="ARBA00023136"/>
    </source>
</evidence>
<dbReference type="STRING" id="28176.CF66_1028"/>
<dbReference type="GO" id="GO:0043953">
    <property type="term" value="P:protein transport by the Tat complex"/>
    <property type="evidence" value="ECO:0007669"/>
    <property type="project" value="UniProtKB-UniRule"/>
</dbReference>
<dbReference type="PANTHER" id="PTHR30371">
    <property type="entry name" value="SEC-INDEPENDENT PROTEIN TRANSLOCASE PROTEIN TATC"/>
    <property type="match status" value="1"/>
</dbReference>
<comment type="caution">
    <text evidence="6">The sequence shown here is derived from an EMBL/GenBank/DDBJ whole genome shotgun (WGS) entry which is preliminary data.</text>
</comment>
<dbReference type="RefSeq" id="WP_016503815.1">
    <property type="nucleotide sequence ID" value="NZ_AMSD01000001.1"/>
</dbReference>
<keyword evidence="4 5" id="KW-0472">Membrane</keyword>
<feature type="transmembrane region" description="Helical" evidence="5">
    <location>
        <begin position="189"/>
        <end position="207"/>
    </location>
</feature>
<dbReference type="Proteomes" id="UP000053688">
    <property type="component" value="Unassembled WGS sequence"/>
</dbReference>
<comment type="subunit">
    <text evidence="5">The Tat system comprises two distinct complexes: a TatABC complex, containing multiple copies of TatA, TatB and TatC subunits, and a separate TatA complex, containing only TatA subunits. Substrates initially bind to the TatABC complex, which probably triggers association of the separate TatA complex to form the active translocon.</text>
</comment>
<proteinExistence type="inferred from homology"/>
<keyword evidence="5" id="KW-0811">Translocation</keyword>
<comment type="subcellular location">
    <subcellularLocation>
        <location evidence="5">Cell membrane</location>
        <topology evidence="5">Multi-pass membrane protein</topology>
    </subcellularLocation>
    <subcellularLocation>
        <location evidence="1">Membrane</location>
        <topology evidence="1">Multi-pass membrane protein</topology>
    </subcellularLocation>
</comment>